<evidence type="ECO:0000313" key="3">
    <source>
        <dbReference type="EMBL" id="KAF2174321.1"/>
    </source>
</evidence>
<organism evidence="3 4">
    <name type="scientific">Zopfia rhizophila CBS 207.26</name>
    <dbReference type="NCBI Taxonomy" id="1314779"/>
    <lineage>
        <taxon>Eukaryota</taxon>
        <taxon>Fungi</taxon>
        <taxon>Dikarya</taxon>
        <taxon>Ascomycota</taxon>
        <taxon>Pezizomycotina</taxon>
        <taxon>Dothideomycetes</taxon>
        <taxon>Dothideomycetes incertae sedis</taxon>
        <taxon>Zopfiaceae</taxon>
        <taxon>Zopfia</taxon>
    </lineage>
</organism>
<evidence type="ECO:0000256" key="2">
    <source>
        <dbReference type="SAM" id="SignalP"/>
    </source>
</evidence>
<protein>
    <submittedName>
        <fullName evidence="3">Uncharacterized protein</fullName>
    </submittedName>
</protein>
<feature type="signal peptide" evidence="2">
    <location>
        <begin position="1"/>
        <end position="20"/>
    </location>
</feature>
<evidence type="ECO:0000256" key="1">
    <source>
        <dbReference type="SAM" id="MobiDB-lite"/>
    </source>
</evidence>
<name>A0A6A6D4G9_9PEZI</name>
<feature type="chain" id="PRO_5025635357" evidence="2">
    <location>
        <begin position="21"/>
        <end position="166"/>
    </location>
</feature>
<proteinExistence type="predicted"/>
<dbReference type="Proteomes" id="UP000800200">
    <property type="component" value="Unassembled WGS sequence"/>
</dbReference>
<dbReference type="EMBL" id="ML995306">
    <property type="protein sequence ID" value="KAF2174321.1"/>
    <property type="molecule type" value="Genomic_DNA"/>
</dbReference>
<gene>
    <name evidence="3" type="ORF">K469DRAFT_804152</name>
</gene>
<accession>A0A6A6D4G9</accession>
<reference evidence="3" key="1">
    <citation type="journal article" date="2020" name="Stud. Mycol.">
        <title>101 Dothideomycetes genomes: a test case for predicting lifestyles and emergence of pathogens.</title>
        <authorList>
            <person name="Haridas S."/>
            <person name="Albert R."/>
            <person name="Binder M."/>
            <person name="Bloem J."/>
            <person name="Labutti K."/>
            <person name="Salamov A."/>
            <person name="Andreopoulos B."/>
            <person name="Baker S."/>
            <person name="Barry K."/>
            <person name="Bills G."/>
            <person name="Bluhm B."/>
            <person name="Cannon C."/>
            <person name="Castanera R."/>
            <person name="Culley D."/>
            <person name="Daum C."/>
            <person name="Ezra D."/>
            <person name="Gonzalez J."/>
            <person name="Henrissat B."/>
            <person name="Kuo A."/>
            <person name="Liang C."/>
            <person name="Lipzen A."/>
            <person name="Lutzoni F."/>
            <person name="Magnuson J."/>
            <person name="Mondo S."/>
            <person name="Nolan M."/>
            <person name="Ohm R."/>
            <person name="Pangilinan J."/>
            <person name="Park H.-J."/>
            <person name="Ramirez L."/>
            <person name="Alfaro M."/>
            <person name="Sun H."/>
            <person name="Tritt A."/>
            <person name="Yoshinaga Y."/>
            <person name="Zwiers L.-H."/>
            <person name="Turgeon B."/>
            <person name="Goodwin S."/>
            <person name="Spatafora J."/>
            <person name="Crous P."/>
            <person name="Grigoriev I."/>
        </authorList>
    </citation>
    <scope>NUCLEOTIDE SEQUENCE</scope>
    <source>
        <strain evidence="3">CBS 207.26</strain>
    </source>
</reference>
<dbReference type="AlphaFoldDB" id="A0A6A6D4G9"/>
<keyword evidence="2" id="KW-0732">Signal</keyword>
<evidence type="ECO:0000313" key="4">
    <source>
        <dbReference type="Proteomes" id="UP000800200"/>
    </source>
</evidence>
<sequence length="166" mass="17837">MHFLSLFFAFAAALASVVNAGCYPNGQTGTFSHRVQLDMFTLCANTLSGYYENGQQRGNCVPDADAKNRWVFNIKKTGGKSGSLKPVECQMGFVYWMMACPTRGGKGTARTPDNKEISGFEFRADVNRGSCEDPAYSKSSAPNPTPVANAAKVRSLPAPVASSFTT</sequence>
<keyword evidence="4" id="KW-1185">Reference proteome</keyword>
<feature type="region of interest" description="Disordered" evidence="1">
    <location>
        <begin position="128"/>
        <end position="166"/>
    </location>
</feature>